<reference evidence="1 2" key="1">
    <citation type="submission" date="2015-09" db="EMBL/GenBank/DDBJ databases">
        <title>Genome sequence of Acetobacterium wieringae DSM 1911.</title>
        <authorList>
            <person name="Poehlein A."/>
            <person name="Bengelsdorf F.R."/>
            <person name="Schiel-Bengelsdorf B."/>
            <person name="Duerre P."/>
            <person name="Daniel R."/>
        </authorList>
    </citation>
    <scope>NUCLEOTIDE SEQUENCE [LARGE SCALE GENOMIC DNA]</scope>
    <source>
        <strain evidence="1 2">DSM 1911</strain>
    </source>
</reference>
<dbReference type="Proteomes" id="UP000176244">
    <property type="component" value="Unassembled WGS sequence"/>
</dbReference>
<dbReference type="InterPro" id="IPR003749">
    <property type="entry name" value="ThiS/MoaD-like"/>
</dbReference>
<comment type="caution">
    <text evidence="1">The sequence shown here is derived from an EMBL/GenBank/DDBJ whole genome shotgun (WGS) entry which is preliminary data.</text>
</comment>
<dbReference type="CDD" id="cd00565">
    <property type="entry name" value="Ubl_ThiS"/>
    <property type="match status" value="1"/>
</dbReference>
<evidence type="ECO:0000313" key="2">
    <source>
        <dbReference type="Proteomes" id="UP000176244"/>
    </source>
</evidence>
<gene>
    <name evidence="1" type="primary">thiS</name>
    <name evidence="1" type="ORF">ACWI_12940</name>
</gene>
<sequence>MRVNGKEMTLVNNQSLLQFLEINGFDVATLAVARNGEIVPKSSYDAVLLCETDTLEVVRFVGGG</sequence>
<dbReference type="PANTHER" id="PTHR34472">
    <property type="entry name" value="SULFUR CARRIER PROTEIN THIS"/>
    <property type="match status" value="1"/>
</dbReference>
<accession>A0A1F2PIM7</accession>
<dbReference type="InterPro" id="IPR012675">
    <property type="entry name" value="Beta-grasp_dom_sf"/>
</dbReference>
<dbReference type="OrthoDB" id="9798559at2"/>
<protein>
    <submittedName>
        <fullName evidence="1">Sulfur carrier protein ThiS</fullName>
    </submittedName>
</protein>
<dbReference type="Gene3D" id="3.10.20.30">
    <property type="match status" value="1"/>
</dbReference>
<dbReference type="RefSeq" id="WP_070370625.1">
    <property type="nucleotide sequence ID" value="NZ_CP097897.1"/>
</dbReference>
<dbReference type="InterPro" id="IPR016155">
    <property type="entry name" value="Mopterin_synth/thiamin_S_b"/>
</dbReference>
<name>A0A1F2PIM7_9FIRM</name>
<dbReference type="AlphaFoldDB" id="A0A1F2PIM7"/>
<dbReference type="EMBL" id="LKEU01000026">
    <property type="protein sequence ID" value="OFV71177.1"/>
    <property type="molecule type" value="Genomic_DNA"/>
</dbReference>
<dbReference type="InterPro" id="IPR010035">
    <property type="entry name" value="Thi_S"/>
</dbReference>
<organism evidence="1 2">
    <name type="scientific">Acetobacterium wieringae</name>
    <dbReference type="NCBI Taxonomy" id="52694"/>
    <lineage>
        <taxon>Bacteria</taxon>
        <taxon>Bacillati</taxon>
        <taxon>Bacillota</taxon>
        <taxon>Clostridia</taxon>
        <taxon>Eubacteriales</taxon>
        <taxon>Eubacteriaceae</taxon>
        <taxon>Acetobacterium</taxon>
    </lineage>
</organism>
<dbReference type="PANTHER" id="PTHR34472:SF1">
    <property type="entry name" value="SULFUR CARRIER PROTEIN THIS"/>
    <property type="match status" value="1"/>
</dbReference>
<dbReference type="Pfam" id="PF02597">
    <property type="entry name" value="ThiS"/>
    <property type="match status" value="1"/>
</dbReference>
<proteinExistence type="predicted"/>
<dbReference type="STRING" id="52694.ACWI_12940"/>
<dbReference type="NCBIfam" id="TIGR01683">
    <property type="entry name" value="thiS"/>
    <property type="match status" value="1"/>
</dbReference>
<dbReference type="SUPFAM" id="SSF54285">
    <property type="entry name" value="MoaD/ThiS"/>
    <property type="match status" value="1"/>
</dbReference>
<evidence type="ECO:0000313" key="1">
    <source>
        <dbReference type="EMBL" id="OFV71177.1"/>
    </source>
</evidence>